<evidence type="ECO:0000313" key="2">
    <source>
        <dbReference type="Proteomes" id="UP000267821"/>
    </source>
</evidence>
<keyword evidence="2" id="KW-1185">Reference proteome</keyword>
<name>A0A3N4LA11_9PEZI</name>
<sequence length="81" mass="8983">MRFQDLTRHARAHCYVNVGHGNVGTVVIYNAIRDTSTSDYPQESLYSAVSECSCKSSDRSGGRLLPPVQKLQLDMGQNQSH</sequence>
<proteinExistence type="predicted"/>
<evidence type="ECO:0000313" key="1">
    <source>
        <dbReference type="EMBL" id="RPB19693.1"/>
    </source>
</evidence>
<gene>
    <name evidence="1" type="ORF">L211DRAFT_842408</name>
</gene>
<organism evidence="1 2">
    <name type="scientific">Terfezia boudieri ATCC MYA-4762</name>
    <dbReference type="NCBI Taxonomy" id="1051890"/>
    <lineage>
        <taxon>Eukaryota</taxon>
        <taxon>Fungi</taxon>
        <taxon>Dikarya</taxon>
        <taxon>Ascomycota</taxon>
        <taxon>Pezizomycotina</taxon>
        <taxon>Pezizomycetes</taxon>
        <taxon>Pezizales</taxon>
        <taxon>Pezizaceae</taxon>
        <taxon>Terfezia</taxon>
    </lineage>
</organism>
<dbReference type="InParanoid" id="A0A3N4LA11"/>
<dbReference type="EMBL" id="ML121585">
    <property type="protein sequence ID" value="RPB19693.1"/>
    <property type="molecule type" value="Genomic_DNA"/>
</dbReference>
<reference evidence="1 2" key="1">
    <citation type="journal article" date="2018" name="Nat. Ecol. Evol.">
        <title>Pezizomycetes genomes reveal the molecular basis of ectomycorrhizal truffle lifestyle.</title>
        <authorList>
            <person name="Murat C."/>
            <person name="Payen T."/>
            <person name="Noel B."/>
            <person name="Kuo A."/>
            <person name="Morin E."/>
            <person name="Chen J."/>
            <person name="Kohler A."/>
            <person name="Krizsan K."/>
            <person name="Balestrini R."/>
            <person name="Da Silva C."/>
            <person name="Montanini B."/>
            <person name="Hainaut M."/>
            <person name="Levati E."/>
            <person name="Barry K.W."/>
            <person name="Belfiori B."/>
            <person name="Cichocki N."/>
            <person name="Clum A."/>
            <person name="Dockter R.B."/>
            <person name="Fauchery L."/>
            <person name="Guy J."/>
            <person name="Iotti M."/>
            <person name="Le Tacon F."/>
            <person name="Lindquist E.A."/>
            <person name="Lipzen A."/>
            <person name="Malagnac F."/>
            <person name="Mello A."/>
            <person name="Molinier V."/>
            <person name="Miyauchi S."/>
            <person name="Poulain J."/>
            <person name="Riccioni C."/>
            <person name="Rubini A."/>
            <person name="Sitrit Y."/>
            <person name="Splivallo R."/>
            <person name="Traeger S."/>
            <person name="Wang M."/>
            <person name="Zifcakova L."/>
            <person name="Wipf D."/>
            <person name="Zambonelli A."/>
            <person name="Paolocci F."/>
            <person name="Nowrousian M."/>
            <person name="Ottonello S."/>
            <person name="Baldrian P."/>
            <person name="Spatafora J.W."/>
            <person name="Henrissat B."/>
            <person name="Nagy L.G."/>
            <person name="Aury J.M."/>
            <person name="Wincker P."/>
            <person name="Grigoriev I.V."/>
            <person name="Bonfante P."/>
            <person name="Martin F.M."/>
        </authorList>
    </citation>
    <scope>NUCLEOTIDE SEQUENCE [LARGE SCALE GENOMIC DNA]</scope>
    <source>
        <strain evidence="1 2">ATCC MYA-4762</strain>
    </source>
</reference>
<dbReference type="AlphaFoldDB" id="A0A3N4LA11"/>
<dbReference type="Proteomes" id="UP000267821">
    <property type="component" value="Unassembled WGS sequence"/>
</dbReference>
<accession>A0A3N4LA11</accession>
<protein>
    <submittedName>
        <fullName evidence="1">Uncharacterized protein</fullName>
    </submittedName>
</protein>